<dbReference type="RefSeq" id="WP_344101948.1">
    <property type="nucleotide sequence ID" value="NZ_BAAAPC010000010.1"/>
</dbReference>
<dbReference type="InterPro" id="IPR050641">
    <property type="entry name" value="RIFMO-like"/>
</dbReference>
<comment type="cofactor">
    <cofactor evidence="1">
        <name>FAD</name>
        <dbReference type="ChEBI" id="CHEBI:57692"/>
    </cofactor>
</comment>
<feature type="domain" description="FAD-binding" evidence="4">
    <location>
        <begin position="2"/>
        <end position="334"/>
    </location>
</feature>
<protein>
    <submittedName>
        <fullName evidence="5">Rifampin monooxygenase</fullName>
    </submittedName>
</protein>
<dbReference type="PANTHER" id="PTHR43004">
    <property type="entry name" value="TRK SYSTEM POTASSIUM UPTAKE PROTEIN"/>
    <property type="match status" value="1"/>
</dbReference>
<gene>
    <name evidence="5" type="primary">rox</name>
    <name evidence="5" type="ORF">GCM10009799_27080</name>
</gene>
<evidence type="ECO:0000256" key="2">
    <source>
        <dbReference type="ARBA" id="ARBA00022630"/>
    </source>
</evidence>
<dbReference type="Pfam" id="PF21274">
    <property type="entry name" value="Rng_hyd_C"/>
    <property type="match status" value="1"/>
</dbReference>
<keyword evidence="2" id="KW-0285">Flavoprotein</keyword>
<keyword evidence="6" id="KW-1185">Reference proteome</keyword>
<keyword evidence="5" id="KW-0503">Monooxygenase</keyword>
<dbReference type="GO" id="GO:0004497">
    <property type="term" value="F:monooxygenase activity"/>
    <property type="evidence" value="ECO:0007669"/>
    <property type="project" value="UniProtKB-KW"/>
</dbReference>
<dbReference type="Gene3D" id="3.30.70.2450">
    <property type="match status" value="1"/>
</dbReference>
<dbReference type="NCBIfam" id="NF033145">
    <property type="entry name" value="rif_monoox"/>
    <property type="match status" value="1"/>
</dbReference>
<dbReference type="InterPro" id="IPR002938">
    <property type="entry name" value="FAD-bd"/>
</dbReference>
<reference evidence="5 6" key="1">
    <citation type="journal article" date="2019" name="Int. J. Syst. Evol. Microbiol.">
        <title>The Global Catalogue of Microorganisms (GCM) 10K type strain sequencing project: providing services to taxonomists for standard genome sequencing and annotation.</title>
        <authorList>
            <consortium name="The Broad Institute Genomics Platform"/>
            <consortium name="The Broad Institute Genome Sequencing Center for Infectious Disease"/>
            <person name="Wu L."/>
            <person name="Ma J."/>
        </authorList>
    </citation>
    <scope>NUCLEOTIDE SEQUENCE [LARGE SCALE GENOMIC DNA]</scope>
    <source>
        <strain evidence="5 6">JCM 15313</strain>
    </source>
</reference>
<evidence type="ECO:0000256" key="3">
    <source>
        <dbReference type="ARBA" id="ARBA00022827"/>
    </source>
</evidence>
<comment type="caution">
    <text evidence="5">The sequence shown here is derived from an EMBL/GenBank/DDBJ whole genome shotgun (WGS) entry which is preliminary data.</text>
</comment>
<dbReference type="EMBL" id="BAAAPC010000010">
    <property type="protein sequence ID" value="GAA1998645.1"/>
    <property type="molecule type" value="Genomic_DNA"/>
</dbReference>
<dbReference type="SUPFAM" id="SSF51905">
    <property type="entry name" value="FAD/NAD(P)-binding domain"/>
    <property type="match status" value="1"/>
</dbReference>
<accession>A0ABN2T501</accession>
<organism evidence="5 6">
    <name type="scientific">Nocardiopsis rhodophaea</name>
    <dbReference type="NCBI Taxonomy" id="280238"/>
    <lineage>
        <taxon>Bacteria</taxon>
        <taxon>Bacillati</taxon>
        <taxon>Actinomycetota</taxon>
        <taxon>Actinomycetes</taxon>
        <taxon>Streptosporangiales</taxon>
        <taxon>Nocardiopsidaceae</taxon>
        <taxon>Nocardiopsis</taxon>
    </lineage>
</organism>
<dbReference type="PRINTS" id="PR00420">
    <property type="entry name" value="RNGMNOXGNASE"/>
</dbReference>
<dbReference type="PANTHER" id="PTHR43004:SF19">
    <property type="entry name" value="BINDING MONOOXYGENASE, PUTATIVE (JCVI)-RELATED"/>
    <property type="match status" value="1"/>
</dbReference>
<keyword evidence="5" id="KW-0560">Oxidoreductase</keyword>
<evidence type="ECO:0000256" key="1">
    <source>
        <dbReference type="ARBA" id="ARBA00001974"/>
    </source>
</evidence>
<evidence type="ECO:0000313" key="5">
    <source>
        <dbReference type="EMBL" id="GAA1998645.1"/>
    </source>
</evidence>
<evidence type="ECO:0000259" key="4">
    <source>
        <dbReference type="Pfam" id="PF01494"/>
    </source>
</evidence>
<sequence length="474" mass="51523">MIDVIVVGGGPTGMMLASELRLHGVHTLVLEKEAEPTTYVRALGLHVRSIEVMDQRGLLDRFLAHGQRYPVGGFFAAIPKPAPDLDTAHPYVLGIPQPTTDRLLAERATELGAEIRRGGELVGLSQDDHGVSAELADGTRLRSRYLVGCDGGRSTVRKLLGVGFPGEPARAETLLGEMEMTEDPETVAAIVADVRTTHQRFGAGPLGEGVYRVVVPAAGVAADRSVPPTLEEFQQRLRAVAGTDFGVHSPRWLSRFGDATRQAERYRMGRVLLAGDAAHIHPPVGGQGLNLGIQDAFNLGWKLAAEVNGWAPEGLLDSYHTERHPVAADVLDNTRAQMELMSTEPGPRSVRRLVSELMDIEEVNRHLTEKITAIGVRYDAGAGHDLLGQRMRDISLKRGRVYELTRDGRGLLLDQTGRLSVAGWDDRVDRVVDGSEELDVPAVLLRPDGHVAWVGDDQQDLLSRLPRWFGAAVG</sequence>
<keyword evidence="3" id="KW-0274">FAD</keyword>
<name>A0ABN2T501_9ACTN</name>
<proteinExistence type="predicted"/>
<dbReference type="Proteomes" id="UP001501585">
    <property type="component" value="Unassembled WGS sequence"/>
</dbReference>
<dbReference type="Gene3D" id="3.40.30.120">
    <property type="match status" value="1"/>
</dbReference>
<dbReference type="Pfam" id="PF01494">
    <property type="entry name" value="FAD_binding_3"/>
    <property type="match status" value="1"/>
</dbReference>
<evidence type="ECO:0000313" key="6">
    <source>
        <dbReference type="Proteomes" id="UP001501585"/>
    </source>
</evidence>
<dbReference type="Gene3D" id="3.50.50.60">
    <property type="entry name" value="FAD/NAD(P)-binding domain"/>
    <property type="match status" value="1"/>
</dbReference>
<dbReference type="InterPro" id="IPR036188">
    <property type="entry name" value="FAD/NAD-bd_sf"/>
</dbReference>